<keyword evidence="1" id="KW-1133">Transmembrane helix</keyword>
<dbReference type="EMBL" id="JBBPFD010000003">
    <property type="protein sequence ID" value="KAK7933924.1"/>
    <property type="molecule type" value="Genomic_DNA"/>
</dbReference>
<reference evidence="3" key="1">
    <citation type="submission" date="2024-04" db="EMBL/GenBank/DDBJ databases">
        <title>Salinicola lusitanus LLJ914,a marine bacterium isolated from the Okinawa Trough.</title>
        <authorList>
            <person name="Li J."/>
        </authorList>
    </citation>
    <scope>NUCLEOTIDE SEQUENCE [LARGE SCALE GENOMIC DNA]</scope>
</reference>
<dbReference type="Proteomes" id="UP001460270">
    <property type="component" value="Unassembled WGS sequence"/>
</dbReference>
<keyword evidence="3" id="KW-1185">Reference proteome</keyword>
<organism evidence="2 3">
    <name type="scientific">Mugilogobius chulae</name>
    <name type="common">yellowstripe goby</name>
    <dbReference type="NCBI Taxonomy" id="88201"/>
    <lineage>
        <taxon>Eukaryota</taxon>
        <taxon>Metazoa</taxon>
        <taxon>Chordata</taxon>
        <taxon>Craniata</taxon>
        <taxon>Vertebrata</taxon>
        <taxon>Euteleostomi</taxon>
        <taxon>Actinopterygii</taxon>
        <taxon>Neopterygii</taxon>
        <taxon>Teleostei</taxon>
        <taxon>Neoteleostei</taxon>
        <taxon>Acanthomorphata</taxon>
        <taxon>Gobiaria</taxon>
        <taxon>Gobiiformes</taxon>
        <taxon>Gobioidei</taxon>
        <taxon>Gobiidae</taxon>
        <taxon>Gobionellinae</taxon>
        <taxon>Mugilogobius</taxon>
    </lineage>
</organism>
<keyword evidence="1" id="KW-0472">Membrane</keyword>
<protein>
    <submittedName>
        <fullName evidence="2">Uncharacterized protein</fullName>
    </submittedName>
</protein>
<comment type="caution">
    <text evidence="2">The sequence shown here is derived from an EMBL/GenBank/DDBJ whole genome shotgun (WGS) entry which is preliminary data.</text>
</comment>
<gene>
    <name evidence="2" type="ORF">WMY93_004820</name>
</gene>
<keyword evidence="1" id="KW-0812">Transmembrane</keyword>
<name>A0AAW0PQ25_9GOBI</name>
<evidence type="ECO:0000256" key="1">
    <source>
        <dbReference type="SAM" id="Phobius"/>
    </source>
</evidence>
<dbReference type="AlphaFoldDB" id="A0AAW0PQ25"/>
<feature type="transmembrane region" description="Helical" evidence="1">
    <location>
        <begin position="7"/>
        <end position="28"/>
    </location>
</feature>
<sequence length="260" mass="28969">MQSKERLLFGAIAMSAHTWIVLFLITIITCDSGVYGRVLSRRITMEYGERAPLRANFLKRWRRGVTSAHRERCAELTAPWLENTSAPQGEVLPVPLRVRPFSPESRMDLSVKGIQGRLRGEADVEFFLLKEISSLTVTRAELHLQLSNPHHAPVRPVLPSLAKRSLPTRYSSSTREDVTEIRLDLHFIIKGLQDVAGGSASSGLSLVNIRQSERPHKDSEMISDGAATDLDLGLVLDCGLSCRSSNVHILNAPFIALYYK</sequence>
<evidence type="ECO:0000313" key="3">
    <source>
        <dbReference type="Proteomes" id="UP001460270"/>
    </source>
</evidence>
<proteinExistence type="predicted"/>
<evidence type="ECO:0000313" key="2">
    <source>
        <dbReference type="EMBL" id="KAK7933924.1"/>
    </source>
</evidence>
<accession>A0AAW0PQ25</accession>